<protein>
    <recommendedName>
        <fullName evidence="14">Beta-1,3-galactosyl-O-glycosyl-glycoprotein beta-1,6-N-acetylglucosaminyltransferase</fullName>
    </recommendedName>
</protein>
<feature type="region of interest" description="Disordered" evidence="11">
    <location>
        <begin position="43"/>
        <end position="64"/>
    </location>
</feature>
<dbReference type="GO" id="GO:0008375">
    <property type="term" value="F:acetylglucosaminyltransferase activity"/>
    <property type="evidence" value="ECO:0007669"/>
    <property type="project" value="TreeGrafter"/>
</dbReference>
<evidence type="ECO:0000256" key="11">
    <source>
        <dbReference type="SAM" id="MobiDB-lite"/>
    </source>
</evidence>
<evidence type="ECO:0000256" key="2">
    <source>
        <dbReference type="ARBA" id="ARBA00004922"/>
    </source>
</evidence>
<dbReference type="GO" id="GO:0016020">
    <property type="term" value="C:membrane"/>
    <property type="evidence" value="ECO:0007669"/>
    <property type="project" value="UniProtKB-SubCell"/>
</dbReference>
<keyword evidence="7" id="KW-1133">Transmembrane helix</keyword>
<evidence type="ECO:0000256" key="9">
    <source>
        <dbReference type="ARBA" id="ARBA00023180"/>
    </source>
</evidence>
<evidence type="ECO:0000256" key="6">
    <source>
        <dbReference type="ARBA" id="ARBA00022968"/>
    </source>
</evidence>
<accession>A0AAV2TCP4</accession>
<evidence type="ECO:0000313" key="12">
    <source>
        <dbReference type="EMBL" id="CAL5133871.1"/>
    </source>
</evidence>
<evidence type="ECO:0000256" key="3">
    <source>
        <dbReference type="ARBA" id="ARBA00022676"/>
    </source>
</evidence>
<evidence type="ECO:0000256" key="8">
    <source>
        <dbReference type="ARBA" id="ARBA00023136"/>
    </source>
</evidence>
<keyword evidence="3" id="KW-0328">Glycosyltransferase</keyword>
<evidence type="ECO:0000256" key="4">
    <source>
        <dbReference type="ARBA" id="ARBA00022679"/>
    </source>
</evidence>
<comment type="pathway">
    <text evidence="2">Protein modification; protein glycosylation.</text>
</comment>
<comment type="subcellular location">
    <subcellularLocation>
        <location evidence="1">Membrane</location>
        <topology evidence="1">Single-pass type II membrane protein</topology>
    </subcellularLocation>
</comment>
<evidence type="ECO:0000256" key="1">
    <source>
        <dbReference type="ARBA" id="ARBA00004606"/>
    </source>
</evidence>
<keyword evidence="8" id="KW-0472">Membrane</keyword>
<keyword evidence="4" id="KW-0808">Transferase</keyword>
<name>A0AAV2TCP4_CALDB</name>
<comment type="caution">
    <text evidence="12">The sequence shown here is derived from an EMBL/GenBank/DDBJ whole genome shotgun (WGS) entry which is preliminary data.</text>
</comment>
<evidence type="ECO:0000256" key="7">
    <source>
        <dbReference type="ARBA" id="ARBA00022989"/>
    </source>
</evidence>
<proteinExistence type="inferred from homology"/>
<keyword evidence="6" id="KW-0735">Signal-anchor</keyword>
<dbReference type="InterPro" id="IPR003406">
    <property type="entry name" value="Glyco_trans_14"/>
</dbReference>
<keyword evidence="9" id="KW-0325">Glycoprotein</keyword>
<sequence length="408" mass="46830">MKTQRESNATLSKRYMCPLITAPMLQRTSSTARSPIPIAKILPSGPKLNSEQAGSGSNNNGNHNKSSTDCIGTIGQLIQIYQYAVHPEEEDFLLAFSILLHEDLSRAIRLISAIYRPHNYYCIHVDRKTPVDYLLALQNVTDCLGSNIYFVPDEQRVNVQWGTLSVLEPELICARYLLNAHKKWKYWINLTGQEFPLRTNLELVRALQAFDGINLVERIYNRRNLERFPPSNYLNFSITWFKGSVHVALRREFVNCMLNNEKAKAILDALRRYEHDAKQSIVVDETFFATLNNNPSVIPIPGAIEHMPEKHPGGFITRAKIWQDQDYPCGSGHWQRTICIFGVKDLPFLLQQPHFFANKFIPSVEPLAYDVLESWLGSKVRHEKLVGTLHPSFNSSYYRWLGSTWTHL</sequence>
<gene>
    <name evidence="12" type="ORF">CDAUBV1_LOCUS7092</name>
</gene>
<evidence type="ECO:0000313" key="13">
    <source>
        <dbReference type="Proteomes" id="UP001497525"/>
    </source>
</evidence>
<keyword evidence="5" id="KW-0812">Transmembrane</keyword>
<dbReference type="AlphaFoldDB" id="A0AAV2TCP4"/>
<reference evidence="12" key="1">
    <citation type="submission" date="2024-06" db="EMBL/GenBank/DDBJ databases">
        <authorList>
            <person name="Liu X."/>
            <person name="Lenzi L."/>
            <person name="Haldenby T S."/>
            <person name="Uol C."/>
        </authorList>
    </citation>
    <scope>NUCLEOTIDE SEQUENCE</scope>
</reference>
<evidence type="ECO:0008006" key="14">
    <source>
        <dbReference type="Google" id="ProtNLM"/>
    </source>
</evidence>
<dbReference type="Pfam" id="PF02485">
    <property type="entry name" value="Branch"/>
    <property type="match status" value="1"/>
</dbReference>
<dbReference type="PANTHER" id="PTHR19297">
    <property type="entry name" value="GLYCOSYLTRANSFERASE 14 FAMILY MEMBER"/>
    <property type="match status" value="1"/>
</dbReference>
<organism evidence="12 13">
    <name type="scientific">Calicophoron daubneyi</name>
    <name type="common">Rumen fluke</name>
    <name type="synonym">Paramphistomum daubneyi</name>
    <dbReference type="NCBI Taxonomy" id="300641"/>
    <lineage>
        <taxon>Eukaryota</taxon>
        <taxon>Metazoa</taxon>
        <taxon>Spiralia</taxon>
        <taxon>Lophotrochozoa</taxon>
        <taxon>Platyhelminthes</taxon>
        <taxon>Trematoda</taxon>
        <taxon>Digenea</taxon>
        <taxon>Plagiorchiida</taxon>
        <taxon>Pronocephalata</taxon>
        <taxon>Paramphistomoidea</taxon>
        <taxon>Paramphistomidae</taxon>
        <taxon>Calicophoron</taxon>
    </lineage>
</organism>
<comment type="similarity">
    <text evidence="10">Belongs to the glycosyltransferase 14 family.</text>
</comment>
<evidence type="ECO:0000256" key="5">
    <source>
        <dbReference type="ARBA" id="ARBA00022692"/>
    </source>
</evidence>
<dbReference type="PANTHER" id="PTHR19297:SF185">
    <property type="entry name" value="BETA-1,3-GALACTOSYL-O-GLYCOSYL-GLYCOPROTEIN BETA-1,6-N-ACETYLGLUCOSAMINYLTRANSFERASE 3"/>
    <property type="match status" value="1"/>
</dbReference>
<feature type="compositionally biased region" description="Low complexity" evidence="11">
    <location>
        <begin position="49"/>
        <end position="64"/>
    </location>
</feature>
<dbReference type="Proteomes" id="UP001497525">
    <property type="component" value="Unassembled WGS sequence"/>
</dbReference>
<evidence type="ECO:0000256" key="10">
    <source>
        <dbReference type="ARBA" id="ARBA00038150"/>
    </source>
</evidence>
<dbReference type="EMBL" id="CAXLJL010000157">
    <property type="protein sequence ID" value="CAL5133871.1"/>
    <property type="molecule type" value="Genomic_DNA"/>
</dbReference>